<evidence type="ECO:0000256" key="7">
    <source>
        <dbReference type="SAM" id="SignalP"/>
    </source>
</evidence>
<gene>
    <name evidence="8" type="primary">IFI30_1</name>
    <name evidence="8" type="ORF">g.10488</name>
</gene>
<dbReference type="AlphaFoldDB" id="A0A2S2NQC5"/>
<dbReference type="Pfam" id="PF03227">
    <property type="entry name" value="GILT"/>
    <property type="match status" value="1"/>
</dbReference>
<keyword evidence="6" id="KW-0472">Membrane</keyword>
<proteinExistence type="inferred from homology"/>
<protein>
    <submittedName>
        <fullName evidence="8">Gamma-interferon-inducible lysosomal thiol reductase</fullName>
    </submittedName>
</protein>
<organism evidence="8">
    <name type="scientific">Schizaphis graminum</name>
    <name type="common">Green bug aphid</name>
    <dbReference type="NCBI Taxonomy" id="13262"/>
    <lineage>
        <taxon>Eukaryota</taxon>
        <taxon>Metazoa</taxon>
        <taxon>Ecdysozoa</taxon>
        <taxon>Arthropoda</taxon>
        <taxon>Hexapoda</taxon>
        <taxon>Insecta</taxon>
        <taxon>Pterygota</taxon>
        <taxon>Neoptera</taxon>
        <taxon>Paraneoptera</taxon>
        <taxon>Hemiptera</taxon>
        <taxon>Sternorrhyncha</taxon>
        <taxon>Aphidomorpha</taxon>
        <taxon>Aphidoidea</taxon>
        <taxon>Aphididae</taxon>
        <taxon>Aphidini</taxon>
        <taxon>Schizaphis</taxon>
    </lineage>
</organism>
<dbReference type="EMBL" id="GGMR01006771">
    <property type="protein sequence ID" value="MBY19390.1"/>
    <property type="molecule type" value="Transcribed_RNA"/>
</dbReference>
<accession>A0A2S2NQC5</accession>
<evidence type="ECO:0000256" key="4">
    <source>
        <dbReference type="ARBA" id="ARBA00022729"/>
    </source>
</evidence>
<keyword evidence="6" id="KW-1133">Transmembrane helix</keyword>
<evidence type="ECO:0000256" key="2">
    <source>
        <dbReference type="ARBA" id="ARBA00005679"/>
    </source>
</evidence>
<evidence type="ECO:0000313" key="8">
    <source>
        <dbReference type="EMBL" id="MBY19390.1"/>
    </source>
</evidence>
<dbReference type="InterPro" id="IPR004911">
    <property type="entry name" value="Interferon-induced_GILT"/>
</dbReference>
<dbReference type="PANTHER" id="PTHR13234:SF8">
    <property type="entry name" value="GAMMA-INTERFERON-INDUCIBLE LYSOSOMAL THIOL REDUCTASE"/>
    <property type="match status" value="1"/>
</dbReference>
<comment type="similarity">
    <text evidence="2">Belongs to the GILT family.</text>
</comment>
<dbReference type="GO" id="GO:0016671">
    <property type="term" value="F:oxidoreductase activity, acting on a sulfur group of donors, disulfide as acceptor"/>
    <property type="evidence" value="ECO:0007669"/>
    <property type="project" value="InterPro"/>
</dbReference>
<feature type="transmembrane region" description="Helical" evidence="6">
    <location>
        <begin position="279"/>
        <end position="298"/>
    </location>
</feature>
<dbReference type="PANTHER" id="PTHR13234">
    <property type="entry name" value="GAMMA-INTERFERON INDUCIBLE LYSOSOMAL THIOL REDUCTASE GILT"/>
    <property type="match status" value="1"/>
</dbReference>
<dbReference type="GO" id="GO:0005576">
    <property type="term" value="C:extracellular region"/>
    <property type="evidence" value="ECO:0007669"/>
    <property type="project" value="UniProtKB-SubCell"/>
</dbReference>
<keyword evidence="4 7" id="KW-0732">Signal</keyword>
<evidence type="ECO:0000256" key="3">
    <source>
        <dbReference type="ARBA" id="ARBA00022525"/>
    </source>
</evidence>
<evidence type="ECO:0000256" key="6">
    <source>
        <dbReference type="SAM" id="Phobius"/>
    </source>
</evidence>
<feature type="signal peptide" evidence="7">
    <location>
        <begin position="1"/>
        <end position="25"/>
    </location>
</feature>
<keyword evidence="3" id="KW-0964">Secreted</keyword>
<reference evidence="8" key="1">
    <citation type="submission" date="2018-04" db="EMBL/GenBank/DDBJ databases">
        <title>Transcriptome of Schizaphis graminum biotype I.</title>
        <authorList>
            <person name="Scully E.D."/>
            <person name="Geib S.M."/>
            <person name="Palmer N.A."/>
            <person name="Koch K."/>
            <person name="Bradshaw J."/>
            <person name="Heng-Moss T."/>
            <person name="Sarath G."/>
        </authorList>
    </citation>
    <scope>NUCLEOTIDE SEQUENCE</scope>
</reference>
<comment type="subcellular location">
    <subcellularLocation>
        <location evidence="1">Secreted</location>
    </subcellularLocation>
</comment>
<keyword evidence="5" id="KW-0325">Glycoprotein</keyword>
<keyword evidence="6" id="KW-0812">Transmembrane</keyword>
<feature type="chain" id="PRO_5015496512" evidence="7">
    <location>
        <begin position="26"/>
        <end position="301"/>
    </location>
</feature>
<evidence type="ECO:0000256" key="5">
    <source>
        <dbReference type="ARBA" id="ARBA00023180"/>
    </source>
</evidence>
<sequence length="301" mass="32743">MENRARNTFVLLTIVFGIALQCISAEDAKTTDALPTGSPAPVTPAPVTPAAVNPVHADLPTAHAENIAKTLPLNSETPVTNNNSSTQHINIEVYYEALCKDSVDFVSKQLLPVYNKLNKFINVTFIPFAQGNITQNPTDKIYNLTCRRDGECAADKIHACGINKIKDSEKLIKFVNCSLTEGFNSPNKTVPIELCGKNSSIDNSIVTEITECANSTDAWSTWLQNYKNMSTSANVTSVPKVLINKVPTEDITSNNLMKVVCKQIIDKDLPADCNTFVSGSHKLAVGVLPIIIGAFYIIKMI</sequence>
<evidence type="ECO:0000256" key="1">
    <source>
        <dbReference type="ARBA" id="ARBA00004613"/>
    </source>
</evidence>
<name>A0A2S2NQC5_SCHGA</name>